<keyword evidence="5" id="KW-1185">Reference proteome</keyword>
<reference evidence="4 5" key="1">
    <citation type="submission" date="2023-11" db="EMBL/GenBank/DDBJ databases">
        <title>Dfirmibasis_genome.</title>
        <authorList>
            <person name="Edelbroek B."/>
            <person name="Kjellin J."/>
            <person name="Jerlstrom-Hultqvist J."/>
            <person name="Soderbom F."/>
        </authorList>
    </citation>
    <scope>NUCLEOTIDE SEQUENCE [LARGE SCALE GENOMIC DNA]</scope>
    <source>
        <strain evidence="4 5">TNS-C-14</strain>
    </source>
</reference>
<dbReference type="AlphaFoldDB" id="A0AAN7YLN0"/>
<keyword evidence="2" id="KW-1133">Transmembrane helix</keyword>
<dbReference type="InterPro" id="IPR029071">
    <property type="entry name" value="Ubiquitin-like_domsf"/>
</dbReference>
<dbReference type="Gene3D" id="3.10.20.90">
    <property type="entry name" value="Phosphatidylinositol 3-kinase Catalytic Subunit, Chain A, domain 1"/>
    <property type="match status" value="1"/>
</dbReference>
<feature type="domain" description="UBX" evidence="3">
    <location>
        <begin position="180"/>
        <end position="260"/>
    </location>
</feature>
<keyword evidence="2" id="KW-0472">Membrane</keyword>
<dbReference type="GO" id="GO:0043130">
    <property type="term" value="F:ubiquitin binding"/>
    <property type="evidence" value="ECO:0007669"/>
    <property type="project" value="TreeGrafter"/>
</dbReference>
<comment type="caution">
    <text evidence="4">The sequence shown here is derived from an EMBL/GenBank/DDBJ whole genome shotgun (WGS) entry which is preliminary data.</text>
</comment>
<keyword evidence="1" id="KW-0175">Coiled coil</keyword>
<dbReference type="EMBL" id="JAVFKY010000005">
    <property type="protein sequence ID" value="KAK5575824.1"/>
    <property type="molecule type" value="Genomic_DNA"/>
</dbReference>
<sequence length="263" mass="31365">MGIGAVLWILFLIGCSFTIIYEYFAPKIEKKKWEEKKFTKDNIEMNSEKNEIVNTKQEKHNILAKENEIKRREKLLNDLLNKLVYDKNKETENNRKLGKRLIDDNNDDDDNINTNISETERIIKEQDIEYYKSLETDQLLKLLKERDNNDKKEAQEKLKKERQERIEYLKLNLKSEPSTDDENSIKLLIKLPNGINLQRRFLKSDILNDIYDFIDSKDQVSFNYSLSTNYPKKVYENTDNIKLKSSFEELNITNLTTFYLIEN</sequence>
<dbReference type="InterPro" id="IPR001012">
    <property type="entry name" value="UBX_dom"/>
</dbReference>
<proteinExistence type="predicted"/>
<organism evidence="4 5">
    <name type="scientific">Dictyostelium firmibasis</name>
    <dbReference type="NCBI Taxonomy" id="79012"/>
    <lineage>
        <taxon>Eukaryota</taxon>
        <taxon>Amoebozoa</taxon>
        <taxon>Evosea</taxon>
        <taxon>Eumycetozoa</taxon>
        <taxon>Dictyostelia</taxon>
        <taxon>Dictyosteliales</taxon>
        <taxon>Dictyosteliaceae</taxon>
        <taxon>Dictyostelium</taxon>
    </lineage>
</organism>
<feature type="transmembrane region" description="Helical" evidence="2">
    <location>
        <begin position="6"/>
        <end position="24"/>
    </location>
</feature>
<accession>A0AAN7YLN0</accession>
<dbReference type="PANTHER" id="PTHR23322:SF93">
    <property type="entry name" value="UBX DOMAIN-CONTAINING PROTEIN 8"/>
    <property type="match status" value="1"/>
</dbReference>
<dbReference type="Pfam" id="PF00789">
    <property type="entry name" value="UBX"/>
    <property type="match status" value="1"/>
</dbReference>
<evidence type="ECO:0000313" key="5">
    <source>
        <dbReference type="Proteomes" id="UP001344447"/>
    </source>
</evidence>
<gene>
    <name evidence="4" type="ORF">RB653_006958</name>
</gene>
<name>A0AAN7YLN0_9MYCE</name>
<dbReference type="PANTHER" id="PTHR23322">
    <property type="entry name" value="FAS-ASSOCIATED PROTEIN"/>
    <property type="match status" value="1"/>
</dbReference>
<keyword evidence="2" id="KW-0812">Transmembrane</keyword>
<feature type="coiled-coil region" evidence="1">
    <location>
        <begin position="45"/>
        <end position="82"/>
    </location>
</feature>
<evidence type="ECO:0000313" key="4">
    <source>
        <dbReference type="EMBL" id="KAK5575824.1"/>
    </source>
</evidence>
<dbReference type="PROSITE" id="PS50033">
    <property type="entry name" value="UBX"/>
    <property type="match status" value="1"/>
</dbReference>
<dbReference type="InterPro" id="IPR050730">
    <property type="entry name" value="UBX_domain-protein"/>
</dbReference>
<evidence type="ECO:0000256" key="2">
    <source>
        <dbReference type="SAM" id="Phobius"/>
    </source>
</evidence>
<dbReference type="Proteomes" id="UP001344447">
    <property type="component" value="Unassembled WGS sequence"/>
</dbReference>
<feature type="coiled-coil region" evidence="1">
    <location>
        <begin position="144"/>
        <end position="171"/>
    </location>
</feature>
<evidence type="ECO:0000259" key="3">
    <source>
        <dbReference type="PROSITE" id="PS50033"/>
    </source>
</evidence>
<protein>
    <recommendedName>
        <fullName evidence="3">UBX domain-containing protein</fullName>
    </recommendedName>
</protein>
<evidence type="ECO:0000256" key="1">
    <source>
        <dbReference type="SAM" id="Coils"/>
    </source>
</evidence>
<dbReference type="SUPFAM" id="SSF54236">
    <property type="entry name" value="Ubiquitin-like"/>
    <property type="match status" value="1"/>
</dbReference>